<dbReference type="InterPro" id="IPR046985">
    <property type="entry name" value="IP5"/>
</dbReference>
<evidence type="ECO:0000256" key="2">
    <source>
        <dbReference type="ARBA" id="ARBA00004580"/>
    </source>
</evidence>
<dbReference type="InterPro" id="IPR008936">
    <property type="entry name" value="Rho_GTPase_activation_prot"/>
</dbReference>
<dbReference type="SUPFAM" id="SSF48350">
    <property type="entry name" value="GTPase activation domain, GAP"/>
    <property type="match status" value="1"/>
</dbReference>
<dbReference type="Proteomes" id="UP000054350">
    <property type="component" value="Unassembled WGS sequence"/>
</dbReference>
<evidence type="ECO:0000259" key="6">
    <source>
        <dbReference type="PROSITE" id="PS50238"/>
    </source>
</evidence>
<evidence type="ECO:0000313" key="8">
    <source>
        <dbReference type="Proteomes" id="UP000054350"/>
    </source>
</evidence>
<dbReference type="OrthoDB" id="7862313at2759"/>
<dbReference type="eggNOG" id="KOG0565">
    <property type="taxonomic scope" value="Eukaryota"/>
</dbReference>
<dbReference type="SMART" id="SM00324">
    <property type="entry name" value="RhoGAP"/>
    <property type="match status" value="1"/>
</dbReference>
<dbReference type="InterPro" id="IPR048869">
    <property type="entry name" value="OCRL-1_2_ASH"/>
</dbReference>
<evidence type="ECO:0000313" key="7">
    <source>
        <dbReference type="EMBL" id="KNE65899.1"/>
    </source>
</evidence>
<proteinExistence type="predicted"/>
<dbReference type="SMART" id="SM00128">
    <property type="entry name" value="IPPc"/>
    <property type="match status" value="1"/>
</dbReference>
<dbReference type="Pfam" id="PF21310">
    <property type="entry name" value="OCRL-like_ASH"/>
    <property type="match status" value="1"/>
</dbReference>
<keyword evidence="3" id="KW-0967">Endosome</keyword>
<dbReference type="GO" id="GO:0007165">
    <property type="term" value="P:signal transduction"/>
    <property type="evidence" value="ECO:0007669"/>
    <property type="project" value="InterPro"/>
</dbReference>
<protein>
    <recommendedName>
        <fullName evidence="6">Rho-GAP domain-containing protein</fullName>
    </recommendedName>
</protein>
<evidence type="ECO:0000256" key="1">
    <source>
        <dbReference type="ARBA" id="ARBA00004146"/>
    </source>
</evidence>
<dbReference type="GO" id="GO:0031901">
    <property type="term" value="C:early endosome membrane"/>
    <property type="evidence" value="ECO:0007669"/>
    <property type="project" value="UniProtKB-SubCell"/>
</dbReference>
<dbReference type="PROSITE" id="PS50238">
    <property type="entry name" value="RHOGAP"/>
    <property type="match status" value="1"/>
</dbReference>
<dbReference type="GO" id="GO:0004439">
    <property type="term" value="F:phosphatidylinositol-4,5-bisphosphate 5-phosphatase activity"/>
    <property type="evidence" value="ECO:0007669"/>
    <property type="project" value="TreeGrafter"/>
</dbReference>
<name>A0A0L0SU81_ALLM3</name>
<dbReference type="EMBL" id="GG745348">
    <property type="protein sequence ID" value="KNE65899.1"/>
    <property type="molecule type" value="Genomic_DNA"/>
</dbReference>
<dbReference type="Gene3D" id="2.60.40.10">
    <property type="entry name" value="Immunoglobulins"/>
    <property type="match status" value="1"/>
</dbReference>
<dbReference type="PANTHER" id="PTHR11200:SF300">
    <property type="entry name" value="TYPE II INOSITOL 1,4,5-TRISPHOSPHATE 5-PHOSPHATASE"/>
    <property type="match status" value="1"/>
</dbReference>
<feature type="compositionally biased region" description="Low complexity" evidence="5">
    <location>
        <begin position="80"/>
        <end position="104"/>
    </location>
</feature>
<dbReference type="SUPFAM" id="SSF56219">
    <property type="entry name" value="DNase I-like"/>
    <property type="match status" value="1"/>
</dbReference>
<accession>A0A0L0SU81</accession>
<evidence type="ECO:0000256" key="5">
    <source>
        <dbReference type="SAM" id="MobiDB-lite"/>
    </source>
</evidence>
<feature type="region of interest" description="Disordered" evidence="5">
    <location>
        <begin position="76"/>
        <end position="115"/>
    </location>
</feature>
<feature type="domain" description="Rho-GAP" evidence="6">
    <location>
        <begin position="624"/>
        <end position="833"/>
    </location>
</feature>
<dbReference type="Gene3D" id="1.10.555.10">
    <property type="entry name" value="Rho GTPase activation protein"/>
    <property type="match status" value="1"/>
</dbReference>
<keyword evidence="4" id="KW-0968">Cytoplasmic vesicle</keyword>
<dbReference type="AlphaFoldDB" id="A0A0L0SU81"/>
<reference evidence="7 8" key="1">
    <citation type="submission" date="2009-11" db="EMBL/GenBank/DDBJ databases">
        <title>Annotation of Allomyces macrogynus ATCC 38327.</title>
        <authorList>
            <consortium name="The Broad Institute Genome Sequencing Platform"/>
            <person name="Russ C."/>
            <person name="Cuomo C."/>
            <person name="Burger G."/>
            <person name="Gray M.W."/>
            <person name="Holland P.W.H."/>
            <person name="King N."/>
            <person name="Lang F.B.F."/>
            <person name="Roger A.J."/>
            <person name="Ruiz-Trillo I."/>
            <person name="Young S.K."/>
            <person name="Zeng Q."/>
            <person name="Gargeya S."/>
            <person name="Fitzgerald M."/>
            <person name="Haas B."/>
            <person name="Abouelleil A."/>
            <person name="Alvarado L."/>
            <person name="Arachchi H.M."/>
            <person name="Berlin A."/>
            <person name="Chapman S.B."/>
            <person name="Gearin G."/>
            <person name="Goldberg J."/>
            <person name="Griggs A."/>
            <person name="Gujja S."/>
            <person name="Hansen M."/>
            <person name="Heiman D."/>
            <person name="Howarth C."/>
            <person name="Larimer J."/>
            <person name="Lui A."/>
            <person name="MacDonald P.J.P."/>
            <person name="McCowen C."/>
            <person name="Montmayeur A."/>
            <person name="Murphy C."/>
            <person name="Neiman D."/>
            <person name="Pearson M."/>
            <person name="Priest M."/>
            <person name="Roberts A."/>
            <person name="Saif S."/>
            <person name="Shea T."/>
            <person name="Sisk P."/>
            <person name="Stolte C."/>
            <person name="Sykes S."/>
            <person name="Wortman J."/>
            <person name="Nusbaum C."/>
            <person name="Birren B."/>
        </authorList>
    </citation>
    <scope>NUCLEOTIDE SEQUENCE [LARGE SCALE GENOMIC DNA]</scope>
    <source>
        <strain evidence="7 8">ATCC 38327</strain>
    </source>
</reference>
<dbReference type="Gene3D" id="3.60.10.10">
    <property type="entry name" value="Endonuclease/exonuclease/phosphatase"/>
    <property type="match status" value="1"/>
</dbReference>
<sequence length="843" mass="92328">MDRSRVASVELQDSNPVAAATDTSTWLHHGLKKRRATFTTRKPVSVWIGTWNVGGAIPSAPLDHWVLGRSLAHRSKSKRPPLSVSTSLSASGASPGSDDSPDTTNLHDAGLTSPLVANGPPRLELAHLLDGSESVTSFESLLSSASSLDFSVATSDDLRRDSLASTVSTVSSVTAAKPPLPPRPPAPPAEILAFGFQEVDVSTDVYFAHDPATILDLKAKIIDGLGPHLEKQYALVSIKQLAGMIVAVLAHESVVPYITEVESGYVGCGIMGVLGNKGAVAIRFKVFDTRICLVNSHLAADQNQAERRDSDFHEICRRLVFKREDGSSCQTNDLPLLFLSRTMVFWFGDLNYRLESTYNDVLAGIKASRVPHLLQRDQLGHSIRTGRAFAGFQEAPITFHPTYKFDPGTNRYDTSEKQRTPAWCDRILWRHPTLNVTPVKYRSHMRYGDSDHKPVSAILTVETEVIDQDKYALAVKEVLREHDKWENEFIPEASVSEQLIDLGEVKVLKPVVRTVELRNTGKIPVSWFFASARPTPTEDDADQWMWTEPSKGYLEPGERQSITIRILVSPVAARNLNHAGSALNDILILRLEHGRDFFISVEGRWLKTCLAQSLQSLCDTGGAVRVDAEPQNGTSSEEPRHSVPQELQVLSKFILAHAMDVPARELWGNNGEEAGDEAMLETVLDSLDTGAPLDEARLAGTAGARSVARVMLLMFEYLEVPVIPDQDQEMFVASAEGSPMLEAVAHLPVVHRATLLHLLELCESLIDKQGPDTLAVLAEVFGPLVMRVPLPSGLATSGSISSVAGLNTATPMTSPSKEMKRYRTKIQARQLAFARLVQTLQNS</sequence>
<keyword evidence="8" id="KW-1185">Reference proteome</keyword>
<dbReference type="InterPro" id="IPR013783">
    <property type="entry name" value="Ig-like_fold"/>
</dbReference>
<evidence type="ECO:0000256" key="4">
    <source>
        <dbReference type="ARBA" id="ARBA00023329"/>
    </source>
</evidence>
<organism evidence="7 8">
    <name type="scientific">Allomyces macrogynus (strain ATCC 38327)</name>
    <name type="common">Allomyces javanicus var. macrogynus</name>
    <dbReference type="NCBI Taxonomy" id="578462"/>
    <lineage>
        <taxon>Eukaryota</taxon>
        <taxon>Fungi</taxon>
        <taxon>Fungi incertae sedis</taxon>
        <taxon>Blastocladiomycota</taxon>
        <taxon>Blastocladiomycetes</taxon>
        <taxon>Blastocladiales</taxon>
        <taxon>Blastocladiaceae</taxon>
        <taxon>Allomyces</taxon>
    </lineage>
</organism>
<dbReference type="PANTHER" id="PTHR11200">
    <property type="entry name" value="INOSITOL 5-PHOSPHATASE"/>
    <property type="match status" value="1"/>
</dbReference>
<dbReference type="GO" id="GO:0046856">
    <property type="term" value="P:phosphatidylinositol dephosphorylation"/>
    <property type="evidence" value="ECO:0007669"/>
    <property type="project" value="InterPro"/>
</dbReference>
<evidence type="ECO:0000256" key="3">
    <source>
        <dbReference type="ARBA" id="ARBA00022753"/>
    </source>
</evidence>
<reference evidence="8" key="2">
    <citation type="submission" date="2009-11" db="EMBL/GenBank/DDBJ databases">
        <title>The Genome Sequence of Allomyces macrogynus strain ATCC 38327.</title>
        <authorList>
            <consortium name="The Broad Institute Genome Sequencing Platform"/>
            <person name="Russ C."/>
            <person name="Cuomo C."/>
            <person name="Shea T."/>
            <person name="Young S.K."/>
            <person name="Zeng Q."/>
            <person name="Koehrsen M."/>
            <person name="Haas B."/>
            <person name="Borodovsky M."/>
            <person name="Guigo R."/>
            <person name="Alvarado L."/>
            <person name="Berlin A."/>
            <person name="Borenstein D."/>
            <person name="Chen Z."/>
            <person name="Engels R."/>
            <person name="Freedman E."/>
            <person name="Gellesch M."/>
            <person name="Goldberg J."/>
            <person name="Griggs A."/>
            <person name="Gujja S."/>
            <person name="Heiman D."/>
            <person name="Hepburn T."/>
            <person name="Howarth C."/>
            <person name="Jen D."/>
            <person name="Larson L."/>
            <person name="Lewis B."/>
            <person name="Mehta T."/>
            <person name="Park D."/>
            <person name="Pearson M."/>
            <person name="Roberts A."/>
            <person name="Saif S."/>
            <person name="Shenoy N."/>
            <person name="Sisk P."/>
            <person name="Stolte C."/>
            <person name="Sykes S."/>
            <person name="Walk T."/>
            <person name="White J."/>
            <person name="Yandava C."/>
            <person name="Burger G."/>
            <person name="Gray M.W."/>
            <person name="Holland P.W.H."/>
            <person name="King N."/>
            <person name="Lang F.B.F."/>
            <person name="Roger A.J."/>
            <person name="Ruiz-Trillo I."/>
            <person name="Lander E."/>
            <person name="Nusbaum C."/>
        </authorList>
    </citation>
    <scope>NUCLEOTIDE SEQUENCE [LARGE SCALE GENOMIC DNA]</scope>
    <source>
        <strain evidence="8">ATCC 38327</strain>
    </source>
</reference>
<dbReference type="OMA" id="VREDAWC"/>
<dbReference type="VEuPathDB" id="FungiDB:AMAG_09861"/>
<dbReference type="STRING" id="578462.A0A0L0SU81"/>
<gene>
    <name evidence="7" type="ORF">AMAG_09861</name>
</gene>
<dbReference type="InterPro" id="IPR036691">
    <property type="entry name" value="Endo/exonu/phosph_ase_sf"/>
</dbReference>
<dbReference type="InterPro" id="IPR000198">
    <property type="entry name" value="RhoGAP_dom"/>
</dbReference>
<dbReference type="Pfam" id="PF22669">
    <property type="entry name" value="Exo_endo_phos2"/>
    <property type="match status" value="1"/>
</dbReference>
<comment type="subcellular location">
    <subcellularLocation>
        <location evidence="2">Cytoplasmic vesicle</location>
        <location evidence="2">Phagosome membrane</location>
    </subcellularLocation>
    <subcellularLocation>
        <location evidence="1">Early endosome membrane</location>
    </subcellularLocation>
</comment>
<dbReference type="InterPro" id="IPR000300">
    <property type="entry name" value="IPPc"/>
</dbReference>